<feature type="transmembrane region" description="Helical" evidence="1">
    <location>
        <begin position="64"/>
        <end position="83"/>
    </location>
</feature>
<dbReference type="RefSeq" id="WP_169101763.1">
    <property type="nucleotide sequence ID" value="NZ_JABBVZ010000078.1"/>
</dbReference>
<proteinExistence type="predicted"/>
<organism evidence="2 3">
    <name type="scientific">Sulfobacillus harzensis</name>
    <dbReference type="NCBI Taxonomy" id="2729629"/>
    <lineage>
        <taxon>Bacteria</taxon>
        <taxon>Bacillati</taxon>
        <taxon>Bacillota</taxon>
        <taxon>Clostridia</taxon>
        <taxon>Eubacteriales</taxon>
        <taxon>Clostridiales Family XVII. Incertae Sedis</taxon>
        <taxon>Sulfobacillus</taxon>
    </lineage>
</organism>
<feature type="transmembrane region" description="Helical" evidence="1">
    <location>
        <begin position="31"/>
        <end position="52"/>
    </location>
</feature>
<keyword evidence="1" id="KW-0812">Transmembrane</keyword>
<protein>
    <submittedName>
        <fullName evidence="2">Uncharacterized protein</fullName>
    </submittedName>
</protein>
<sequence length="178" mass="19941">MPSWTRDQMIEHLTPPPGIAMPPYPHRQDQIYRWSLLATTAGLAIEGVGWLLSDPLLRQIGQGWTSLALAVAGWTFLVWLRSWRFGVRTLSTLGLVFWLASPLIGWAFSLASLAIMAAKETHCFHFPAGRVIPWYALALGLAMIARLNPFIIGIGWLGLTGLGSWLVWGRWHLPLFEI</sequence>
<keyword evidence="1" id="KW-0472">Membrane</keyword>
<dbReference type="AlphaFoldDB" id="A0A7Y0L7T6"/>
<accession>A0A7Y0L7T6</accession>
<feature type="transmembrane region" description="Helical" evidence="1">
    <location>
        <begin position="150"/>
        <end position="168"/>
    </location>
</feature>
<dbReference type="EMBL" id="JABBVZ010000078">
    <property type="protein sequence ID" value="NMP24015.1"/>
    <property type="molecule type" value="Genomic_DNA"/>
</dbReference>
<dbReference type="Proteomes" id="UP000533476">
    <property type="component" value="Unassembled WGS sequence"/>
</dbReference>
<feature type="transmembrane region" description="Helical" evidence="1">
    <location>
        <begin position="95"/>
        <end position="118"/>
    </location>
</feature>
<name>A0A7Y0L7T6_9FIRM</name>
<keyword evidence="3" id="KW-1185">Reference proteome</keyword>
<comment type="caution">
    <text evidence="2">The sequence shown here is derived from an EMBL/GenBank/DDBJ whole genome shotgun (WGS) entry which is preliminary data.</text>
</comment>
<reference evidence="2 3" key="1">
    <citation type="submission" date="2020-04" db="EMBL/GenBank/DDBJ databases">
        <authorList>
            <person name="Zhang R."/>
            <person name="Schippers A."/>
        </authorList>
    </citation>
    <scope>NUCLEOTIDE SEQUENCE [LARGE SCALE GENOMIC DNA]</scope>
    <source>
        <strain evidence="2 3">DSM 109850</strain>
    </source>
</reference>
<evidence type="ECO:0000256" key="1">
    <source>
        <dbReference type="SAM" id="Phobius"/>
    </source>
</evidence>
<keyword evidence="1" id="KW-1133">Transmembrane helix</keyword>
<evidence type="ECO:0000313" key="3">
    <source>
        <dbReference type="Proteomes" id="UP000533476"/>
    </source>
</evidence>
<gene>
    <name evidence="2" type="ORF">HIJ39_16910</name>
</gene>
<evidence type="ECO:0000313" key="2">
    <source>
        <dbReference type="EMBL" id="NMP24015.1"/>
    </source>
</evidence>
<feature type="transmembrane region" description="Helical" evidence="1">
    <location>
        <begin position="124"/>
        <end position="143"/>
    </location>
</feature>